<name>A0A494WBD1_9SPHN</name>
<keyword evidence="7" id="KW-1185">Reference proteome</keyword>
<dbReference type="Proteomes" id="UP000279959">
    <property type="component" value="Chromosome"/>
</dbReference>
<dbReference type="SUPFAM" id="SSF56091">
    <property type="entry name" value="DNA ligase/mRNA capping enzyme, catalytic domain"/>
    <property type="match status" value="1"/>
</dbReference>
<dbReference type="InterPro" id="IPR012310">
    <property type="entry name" value="DNA_ligase_ATP-dep_cent"/>
</dbReference>
<feature type="domain" description="ATP-dependent DNA ligase family profile" evidence="5">
    <location>
        <begin position="108"/>
        <end position="225"/>
    </location>
</feature>
<evidence type="ECO:0000256" key="4">
    <source>
        <dbReference type="ARBA" id="ARBA00023204"/>
    </source>
</evidence>
<dbReference type="AlphaFoldDB" id="A0A494WBD1"/>
<dbReference type="EMBL" id="AP018664">
    <property type="protein sequence ID" value="BBD98070.1"/>
    <property type="molecule type" value="Genomic_DNA"/>
</dbReference>
<dbReference type="Pfam" id="PF01068">
    <property type="entry name" value="DNA_ligase_A_M"/>
    <property type="match status" value="1"/>
</dbReference>
<dbReference type="GO" id="GO:0006281">
    <property type="term" value="P:DNA repair"/>
    <property type="evidence" value="ECO:0007669"/>
    <property type="project" value="UniProtKB-KW"/>
</dbReference>
<keyword evidence="1" id="KW-0436">Ligase</keyword>
<evidence type="ECO:0000259" key="5">
    <source>
        <dbReference type="PROSITE" id="PS50160"/>
    </source>
</evidence>
<organism evidence="6 7">
    <name type="scientific">Sphingobium amiense</name>
    <dbReference type="NCBI Taxonomy" id="135719"/>
    <lineage>
        <taxon>Bacteria</taxon>
        <taxon>Pseudomonadati</taxon>
        <taxon>Pseudomonadota</taxon>
        <taxon>Alphaproteobacteria</taxon>
        <taxon>Sphingomonadales</taxon>
        <taxon>Sphingomonadaceae</taxon>
        <taxon>Sphingobium</taxon>
    </lineage>
</organism>
<evidence type="ECO:0000256" key="1">
    <source>
        <dbReference type="ARBA" id="ARBA00022598"/>
    </source>
</evidence>
<protein>
    <recommendedName>
        <fullName evidence="5">ATP-dependent DNA ligase family profile domain-containing protein</fullName>
    </recommendedName>
</protein>
<evidence type="ECO:0000313" key="6">
    <source>
        <dbReference type="EMBL" id="BBD98070.1"/>
    </source>
</evidence>
<evidence type="ECO:0000256" key="2">
    <source>
        <dbReference type="ARBA" id="ARBA00022705"/>
    </source>
</evidence>
<dbReference type="GO" id="GO:0003910">
    <property type="term" value="F:DNA ligase (ATP) activity"/>
    <property type="evidence" value="ECO:0007669"/>
    <property type="project" value="InterPro"/>
</dbReference>
<dbReference type="GO" id="GO:0006260">
    <property type="term" value="P:DNA replication"/>
    <property type="evidence" value="ECO:0007669"/>
    <property type="project" value="UniProtKB-KW"/>
</dbReference>
<dbReference type="GO" id="GO:0005524">
    <property type="term" value="F:ATP binding"/>
    <property type="evidence" value="ECO:0007669"/>
    <property type="project" value="InterPro"/>
</dbReference>
<dbReference type="RefSeq" id="WP_066700128.1">
    <property type="nucleotide sequence ID" value="NZ_AP018664.1"/>
</dbReference>
<keyword evidence="2" id="KW-0235">DNA replication</keyword>
<evidence type="ECO:0000313" key="7">
    <source>
        <dbReference type="Proteomes" id="UP000279959"/>
    </source>
</evidence>
<gene>
    <name evidence="6" type="ORF">SAMIE_1015710</name>
</gene>
<keyword evidence="3" id="KW-0227">DNA damage</keyword>
<keyword evidence="4" id="KW-0234">DNA repair</keyword>
<evidence type="ECO:0000256" key="3">
    <source>
        <dbReference type="ARBA" id="ARBA00022763"/>
    </source>
</evidence>
<dbReference type="PROSITE" id="PS50160">
    <property type="entry name" value="DNA_LIGASE_A3"/>
    <property type="match status" value="1"/>
</dbReference>
<dbReference type="GO" id="GO:0006310">
    <property type="term" value="P:DNA recombination"/>
    <property type="evidence" value="ECO:0007669"/>
    <property type="project" value="InterPro"/>
</dbReference>
<sequence length="225" mass="24798">MSPHPALNKRSRELVQLAGEWRGGLPDHGAWIEEKIDGVRAAWIGGELLTREGIPIGGIDHIAYRLRSIEKAAGHAIMFDGEFLAPGGYRATLRHIGQGLRAPEGGTLHLFDAMPAPEWAEGGTTRPLYERKRMLRDWVALAADPSADWEWRPGTKGREPIGPALSVVPDTWAASQADVERLACEIWAKGGEGVMIKDAESVYCRARSNAWLKYKRAGWSTRKVA</sequence>
<accession>A0A494WBD1</accession>
<proteinExistence type="predicted"/>
<dbReference type="PANTHER" id="PTHR47810:SF1">
    <property type="entry name" value="DNA LIGASE B"/>
    <property type="match status" value="1"/>
</dbReference>
<dbReference type="InterPro" id="IPR050326">
    <property type="entry name" value="NAD_dep_DNA_ligaseB"/>
</dbReference>
<reference evidence="6 7" key="1">
    <citation type="submission" date="2018-05" db="EMBL/GenBank/DDBJ databases">
        <title>Complete Genome Sequence of the Nonylphenol-Degrading Bacterium Sphingobium amiense DSM 16289T.</title>
        <authorList>
            <person name="Ootsuka M."/>
            <person name="Nishizawa T."/>
            <person name="Ohta H."/>
        </authorList>
    </citation>
    <scope>NUCLEOTIDE SEQUENCE [LARGE SCALE GENOMIC DNA]</scope>
    <source>
        <strain evidence="6 7">DSM 16289</strain>
    </source>
</reference>
<dbReference type="PANTHER" id="PTHR47810">
    <property type="entry name" value="DNA LIGASE"/>
    <property type="match status" value="1"/>
</dbReference>
<dbReference type="KEGG" id="sami:SAMIE_1015710"/>
<dbReference type="Gene3D" id="3.30.470.30">
    <property type="entry name" value="DNA ligase/mRNA capping enzyme"/>
    <property type="match status" value="1"/>
</dbReference>